<geneLocation type="plasmid" evidence="6 7">
    <name>pDOK1-4-7</name>
</geneLocation>
<dbReference type="InterPro" id="IPR003593">
    <property type="entry name" value="AAA+_ATPase"/>
</dbReference>
<dbReference type="KEGG" id="tom:BWR18_21210"/>
<dbReference type="SUPFAM" id="SSF52540">
    <property type="entry name" value="P-loop containing nucleoside triphosphate hydrolases"/>
    <property type="match status" value="1"/>
</dbReference>
<keyword evidence="2" id="KW-0813">Transport</keyword>
<comment type="similarity">
    <text evidence="1">Belongs to the ABC transporter superfamily.</text>
</comment>
<dbReference type="PROSITE" id="PS00211">
    <property type="entry name" value="ABC_TRANSPORTER_1"/>
    <property type="match status" value="1"/>
</dbReference>
<name>A0A1P8N228_9RHOB</name>
<evidence type="ECO:0000256" key="1">
    <source>
        <dbReference type="ARBA" id="ARBA00005417"/>
    </source>
</evidence>
<evidence type="ECO:0000256" key="4">
    <source>
        <dbReference type="ARBA" id="ARBA00022840"/>
    </source>
</evidence>
<dbReference type="GO" id="GO:0005524">
    <property type="term" value="F:ATP binding"/>
    <property type="evidence" value="ECO:0007669"/>
    <property type="project" value="UniProtKB-KW"/>
</dbReference>
<organism evidence="6 7">
    <name type="scientific">Tateyamaria omphalii</name>
    <dbReference type="NCBI Taxonomy" id="299262"/>
    <lineage>
        <taxon>Bacteria</taxon>
        <taxon>Pseudomonadati</taxon>
        <taxon>Pseudomonadota</taxon>
        <taxon>Alphaproteobacteria</taxon>
        <taxon>Rhodobacterales</taxon>
        <taxon>Roseobacteraceae</taxon>
        <taxon>Tateyamaria</taxon>
    </lineage>
</organism>
<evidence type="ECO:0000256" key="2">
    <source>
        <dbReference type="ARBA" id="ARBA00022448"/>
    </source>
</evidence>
<dbReference type="PANTHER" id="PTHR46743">
    <property type="entry name" value="TEICHOIC ACIDS EXPORT ATP-BINDING PROTEIN TAGH"/>
    <property type="match status" value="1"/>
</dbReference>
<keyword evidence="6" id="KW-0614">Plasmid</keyword>
<dbReference type="InterPro" id="IPR015860">
    <property type="entry name" value="ABC_transpr_TagH-like"/>
</dbReference>
<accession>A0A1P8N228</accession>
<sequence>MIELRNLTKIFRLKGEQKVVADNLNMTFPKGRSVALLGRNGAGKSTLLKMIAGTLDPTSGEIVSEGTISWPVGFAGSFHLDLTGAQNVRFVARIYGVDTDELVAFVEDFAGLGPHFHLPIFSYSSGMKSRLAFGVSMGIDFDTYLVDEVTSVGDAAFRDRSRVLFNARMEHAGAIMVSHSLGMVRSMCDAAAVLEGGQLTYYDDIEEGIAHHKDNMAHST</sequence>
<evidence type="ECO:0000259" key="5">
    <source>
        <dbReference type="PROSITE" id="PS50893"/>
    </source>
</evidence>
<dbReference type="AlphaFoldDB" id="A0A1P8N228"/>
<protein>
    <submittedName>
        <fullName evidence="6">ABC transporter ATP-binding protein</fullName>
    </submittedName>
</protein>
<feature type="domain" description="ABC transporter" evidence="5">
    <location>
        <begin position="2"/>
        <end position="219"/>
    </location>
</feature>
<dbReference type="GO" id="GO:0016020">
    <property type="term" value="C:membrane"/>
    <property type="evidence" value="ECO:0007669"/>
    <property type="project" value="InterPro"/>
</dbReference>
<dbReference type="PANTHER" id="PTHR46743:SF2">
    <property type="entry name" value="TEICHOIC ACIDS EXPORT ATP-BINDING PROTEIN TAGH"/>
    <property type="match status" value="1"/>
</dbReference>
<keyword evidence="4 6" id="KW-0067">ATP-binding</keyword>
<dbReference type="PROSITE" id="PS50893">
    <property type="entry name" value="ABC_TRANSPORTER_2"/>
    <property type="match status" value="1"/>
</dbReference>
<proteinExistence type="inferred from homology"/>
<evidence type="ECO:0000313" key="7">
    <source>
        <dbReference type="Proteomes" id="UP000186336"/>
    </source>
</evidence>
<dbReference type="InterPro" id="IPR050683">
    <property type="entry name" value="Bact_Polysacc_Export_ATP-bd"/>
</dbReference>
<dbReference type="InterPro" id="IPR003439">
    <property type="entry name" value="ABC_transporter-like_ATP-bd"/>
</dbReference>
<dbReference type="InterPro" id="IPR027417">
    <property type="entry name" value="P-loop_NTPase"/>
</dbReference>
<dbReference type="RefSeq" id="WP_076630976.1">
    <property type="nucleotide sequence ID" value="NZ_CP019319.1"/>
</dbReference>
<keyword evidence="7" id="KW-1185">Reference proteome</keyword>
<dbReference type="Gene3D" id="3.40.50.300">
    <property type="entry name" value="P-loop containing nucleotide triphosphate hydrolases"/>
    <property type="match status" value="1"/>
</dbReference>
<keyword evidence="3" id="KW-0547">Nucleotide-binding</keyword>
<dbReference type="CDD" id="cd03220">
    <property type="entry name" value="ABC_KpsT_Wzt"/>
    <property type="match status" value="1"/>
</dbReference>
<evidence type="ECO:0000256" key="3">
    <source>
        <dbReference type="ARBA" id="ARBA00022741"/>
    </source>
</evidence>
<dbReference type="GO" id="GO:0140359">
    <property type="term" value="F:ABC-type transporter activity"/>
    <property type="evidence" value="ECO:0007669"/>
    <property type="project" value="InterPro"/>
</dbReference>
<dbReference type="GO" id="GO:0016887">
    <property type="term" value="F:ATP hydrolysis activity"/>
    <property type="evidence" value="ECO:0007669"/>
    <property type="project" value="InterPro"/>
</dbReference>
<dbReference type="EMBL" id="CP019319">
    <property type="protein sequence ID" value="APX14360.1"/>
    <property type="molecule type" value="Genomic_DNA"/>
</dbReference>
<evidence type="ECO:0000313" key="6">
    <source>
        <dbReference type="EMBL" id="APX14360.1"/>
    </source>
</evidence>
<dbReference type="Pfam" id="PF00005">
    <property type="entry name" value="ABC_tran"/>
    <property type="match status" value="1"/>
</dbReference>
<dbReference type="OrthoDB" id="9778870at2"/>
<dbReference type="InterPro" id="IPR017871">
    <property type="entry name" value="ABC_transporter-like_CS"/>
</dbReference>
<dbReference type="SMART" id="SM00382">
    <property type="entry name" value="AAA"/>
    <property type="match status" value="1"/>
</dbReference>
<gene>
    <name evidence="6" type="ORF">BWR18_21210</name>
</gene>
<reference evidence="6 7" key="1">
    <citation type="submission" date="2017-01" db="EMBL/GenBank/DDBJ databases">
        <title>Complete genome of Tateyamaria omphalii DOK1-4 isolated from seawater in Dokdo.</title>
        <authorList>
            <person name="Kim J.H."/>
            <person name="Chi W.-J."/>
        </authorList>
    </citation>
    <scope>NUCLEOTIDE SEQUENCE [LARGE SCALE GENOMIC DNA]</scope>
    <source>
        <strain evidence="6 7">DOK1-4</strain>
        <plasmid evidence="6 7">pDOK1-4-7</plasmid>
    </source>
</reference>
<dbReference type="Proteomes" id="UP000186336">
    <property type="component" value="Plasmid pDOK1-4-7"/>
</dbReference>